<gene>
    <name evidence="1" type="ORF">E1A91_D08G074700v1</name>
</gene>
<keyword evidence="2" id="KW-1185">Reference proteome</keyword>
<proteinExistence type="predicted"/>
<reference evidence="1 2" key="1">
    <citation type="submission" date="2019-07" db="EMBL/GenBank/DDBJ databases">
        <title>WGS assembly of Gossypium mustelinum.</title>
        <authorList>
            <person name="Chen Z.J."/>
            <person name="Sreedasyam A."/>
            <person name="Ando A."/>
            <person name="Song Q."/>
            <person name="De L."/>
            <person name="Hulse-Kemp A."/>
            <person name="Ding M."/>
            <person name="Ye W."/>
            <person name="Kirkbride R."/>
            <person name="Jenkins J."/>
            <person name="Plott C."/>
            <person name="Lovell J."/>
            <person name="Lin Y.-M."/>
            <person name="Vaughn R."/>
            <person name="Liu B."/>
            <person name="Li W."/>
            <person name="Simpson S."/>
            <person name="Scheffler B."/>
            <person name="Saski C."/>
            <person name="Grover C."/>
            <person name="Hu G."/>
            <person name="Conover J."/>
            <person name="Carlson J."/>
            <person name="Shu S."/>
            <person name="Boston L."/>
            <person name="Williams M."/>
            <person name="Peterson D."/>
            <person name="Mcgee K."/>
            <person name="Jones D."/>
            <person name="Wendel J."/>
            <person name="Stelly D."/>
            <person name="Grimwood J."/>
            <person name="Schmutz J."/>
        </authorList>
    </citation>
    <scope>NUCLEOTIDE SEQUENCE [LARGE SCALE GENOMIC DNA]</scope>
    <source>
        <strain evidence="1">1408120.09</strain>
    </source>
</reference>
<dbReference type="AlphaFoldDB" id="A0A5D2TT14"/>
<protein>
    <submittedName>
        <fullName evidence="1">Uncharacterized protein</fullName>
    </submittedName>
</protein>
<organism evidence="1 2">
    <name type="scientific">Gossypium mustelinum</name>
    <name type="common">Cotton</name>
    <name type="synonym">Gossypium caicoense</name>
    <dbReference type="NCBI Taxonomy" id="34275"/>
    <lineage>
        <taxon>Eukaryota</taxon>
        <taxon>Viridiplantae</taxon>
        <taxon>Streptophyta</taxon>
        <taxon>Embryophyta</taxon>
        <taxon>Tracheophyta</taxon>
        <taxon>Spermatophyta</taxon>
        <taxon>Magnoliopsida</taxon>
        <taxon>eudicotyledons</taxon>
        <taxon>Gunneridae</taxon>
        <taxon>Pentapetalae</taxon>
        <taxon>rosids</taxon>
        <taxon>malvids</taxon>
        <taxon>Malvales</taxon>
        <taxon>Malvaceae</taxon>
        <taxon>Malvoideae</taxon>
        <taxon>Gossypium</taxon>
    </lineage>
</organism>
<evidence type="ECO:0000313" key="1">
    <source>
        <dbReference type="EMBL" id="TYI68220.1"/>
    </source>
</evidence>
<evidence type="ECO:0000313" key="2">
    <source>
        <dbReference type="Proteomes" id="UP000323597"/>
    </source>
</evidence>
<accession>A0A5D2TT14</accession>
<dbReference type="EMBL" id="CM017656">
    <property type="protein sequence ID" value="TYI68220.1"/>
    <property type="molecule type" value="Genomic_DNA"/>
</dbReference>
<name>A0A5D2TT14_GOSMU</name>
<feature type="non-terminal residue" evidence="1">
    <location>
        <position position="1"/>
    </location>
</feature>
<dbReference type="Proteomes" id="UP000323597">
    <property type="component" value="Chromosome D08"/>
</dbReference>
<sequence>SLPLKNGCFSSSSILLLFTLQPNKKTDYNRTKDVEQKAPSFLHNGKWWVLTSTADHVLQVARCFLPHRFKRSLYHNIPLV</sequence>